<evidence type="ECO:0000256" key="1">
    <source>
        <dbReference type="ARBA" id="ARBA00022723"/>
    </source>
</evidence>
<dbReference type="GO" id="GO:0005634">
    <property type="term" value="C:nucleus"/>
    <property type="evidence" value="ECO:0007669"/>
    <property type="project" value="TreeGrafter"/>
</dbReference>
<dbReference type="InterPro" id="IPR013083">
    <property type="entry name" value="Znf_RING/FYVE/PHD"/>
</dbReference>
<name>A0A5N6RPC4_9ROSI</name>
<evidence type="ECO:0000313" key="6">
    <source>
        <dbReference type="EMBL" id="KAE8100307.1"/>
    </source>
</evidence>
<gene>
    <name evidence="6" type="ORF">FH972_018217</name>
</gene>
<dbReference type="Gene3D" id="3.30.40.10">
    <property type="entry name" value="Zinc/RING finger domain, C3HC4 (zinc finger)"/>
    <property type="match status" value="1"/>
</dbReference>
<protein>
    <recommendedName>
        <fullName evidence="5">RING-type domain-containing protein</fullName>
    </recommendedName>
</protein>
<keyword evidence="7" id="KW-1185">Reference proteome</keyword>
<dbReference type="PROSITE" id="PS50089">
    <property type="entry name" value="ZF_RING_2"/>
    <property type="match status" value="1"/>
</dbReference>
<dbReference type="GO" id="GO:0008270">
    <property type="term" value="F:zinc ion binding"/>
    <property type="evidence" value="ECO:0007669"/>
    <property type="project" value="UniProtKB-KW"/>
</dbReference>
<dbReference type="PANTHER" id="PTHR45931:SF16">
    <property type="entry name" value="RING_U-BOX SUPERFAMILY PROTEIN"/>
    <property type="match status" value="1"/>
</dbReference>
<dbReference type="AlphaFoldDB" id="A0A5N6RPC4"/>
<proteinExistence type="predicted"/>
<dbReference type="Pfam" id="PF13639">
    <property type="entry name" value="zf-RING_2"/>
    <property type="match status" value="1"/>
</dbReference>
<evidence type="ECO:0000256" key="4">
    <source>
        <dbReference type="PROSITE-ProRule" id="PRU00175"/>
    </source>
</evidence>
<sequence>MGSTSRHQILHLRGEKTQQAASMGTIHVGYSDSYRKLKWTLNGAAEVHEELDLVSPWLPLFSLQVLPCELRHPTLLHSRLSAELLSCLWGVQPQSLQRVADSITSRAWDLSTQPPSSSGYSIVAELEFLVVEEDFENFDAHTLWRADQEGGDWAPMDAGDHFEDSLDRVVDESEGVLDQLRLPNVDSVLVLDDVDLALKCSGLGGGSRSAIKKLIKKGGFVANESDQELLGTCSVCLEELSSPEGAKLLRMDCSHLYHQACILPWLEKQNTCPTCRREVGQ</sequence>
<dbReference type="InterPro" id="IPR051834">
    <property type="entry name" value="RING_finger_E3_ligase"/>
</dbReference>
<feature type="domain" description="RING-type" evidence="5">
    <location>
        <begin position="233"/>
        <end position="276"/>
    </location>
</feature>
<accession>A0A5N6RPC4</accession>
<dbReference type="InterPro" id="IPR001841">
    <property type="entry name" value="Znf_RING"/>
</dbReference>
<dbReference type="CDD" id="cd16454">
    <property type="entry name" value="RING-H2_PA-TM-RING"/>
    <property type="match status" value="1"/>
</dbReference>
<dbReference type="GO" id="GO:0061630">
    <property type="term" value="F:ubiquitin protein ligase activity"/>
    <property type="evidence" value="ECO:0007669"/>
    <property type="project" value="TreeGrafter"/>
</dbReference>
<organism evidence="6 7">
    <name type="scientific">Carpinus fangiana</name>
    <dbReference type="NCBI Taxonomy" id="176857"/>
    <lineage>
        <taxon>Eukaryota</taxon>
        <taxon>Viridiplantae</taxon>
        <taxon>Streptophyta</taxon>
        <taxon>Embryophyta</taxon>
        <taxon>Tracheophyta</taxon>
        <taxon>Spermatophyta</taxon>
        <taxon>Magnoliopsida</taxon>
        <taxon>eudicotyledons</taxon>
        <taxon>Gunneridae</taxon>
        <taxon>Pentapetalae</taxon>
        <taxon>rosids</taxon>
        <taxon>fabids</taxon>
        <taxon>Fagales</taxon>
        <taxon>Betulaceae</taxon>
        <taxon>Carpinus</taxon>
    </lineage>
</organism>
<evidence type="ECO:0000259" key="5">
    <source>
        <dbReference type="PROSITE" id="PS50089"/>
    </source>
</evidence>
<dbReference type="GO" id="GO:0006511">
    <property type="term" value="P:ubiquitin-dependent protein catabolic process"/>
    <property type="evidence" value="ECO:0007669"/>
    <property type="project" value="TreeGrafter"/>
</dbReference>
<dbReference type="OrthoDB" id="4348522at2759"/>
<evidence type="ECO:0000313" key="7">
    <source>
        <dbReference type="Proteomes" id="UP000327013"/>
    </source>
</evidence>
<dbReference type="SUPFAM" id="SSF57850">
    <property type="entry name" value="RING/U-box"/>
    <property type="match status" value="1"/>
</dbReference>
<dbReference type="SMART" id="SM00184">
    <property type="entry name" value="RING"/>
    <property type="match status" value="1"/>
</dbReference>
<keyword evidence="1" id="KW-0479">Metal-binding</keyword>
<keyword evidence="2 4" id="KW-0863">Zinc-finger</keyword>
<evidence type="ECO:0000256" key="3">
    <source>
        <dbReference type="ARBA" id="ARBA00022833"/>
    </source>
</evidence>
<dbReference type="PANTHER" id="PTHR45931">
    <property type="entry name" value="SI:CH211-59O9.10"/>
    <property type="match status" value="1"/>
</dbReference>
<keyword evidence="3" id="KW-0862">Zinc</keyword>
<dbReference type="EMBL" id="CM017327">
    <property type="protein sequence ID" value="KAE8100307.1"/>
    <property type="molecule type" value="Genomic_DNA"/>
</dbReference>
<evidence type="ECO:0000256" key="2">
    <source>
        <dbReference type="ARBA" id="ARBA00022771"/>
    </source>
</evidence>
<reference evidence="6 7" key="1">
    <citation type="submission" date="2019-06" db="EMBL/GenBank/DDBJ databases">
        <title>A chromosomal-level reference genome of Carpinus fangiana (Coryloideae, Betulaceae).</title>
        <authorList>
            <person name="Yang X."/>
            <person name="Wang Z."/>
            <person name="Zhang L."/>
            <person name="Hao G."/>
            <person name="Liu J."/>
            <person name="Yang Y."/>
        </authorList>
    </citation>
    <scope>NUCLEOTIDE SEQUENCE [LARGE SCALE GENOMIC DNA]</scope>
    <source>
        <strain evidence="6">Cfa_2016G</strain>
        <tissue evidence="6">Leaf</tissue>
    </source>
</reference>
<dbReference type="Proteomes" id="UP000327013">
    <property type="component" value="Chromosome 7"/>
</dbReference>